<feature type="region of interest" description="Disordered" evidence="1">
    <location>
        <begin position="1"/>
        <end position="25"/>
    </location>
</feature>
<evidence type="ECO:0000256" key="1">
    <source>
        <dbReference type="SAM" id="MobiDB-lite"/>
    </source>
</evidence>
<dbReference type="RefSeq" id="WP_011749983.1">
    <property type="nucleotide sequence ID" value="NC_008687.1"/>
</dbReference>
<sequence>MTAAAPSRRSVDDPSAQDHHGAISMQNVAKSVASVREATRKKISDLIWAGFGDAGHTQKAVASAAARLTRISERQIINYMQRKHDAPHYIAEILEDYVVAKTERLARRIGGEP</sequence>
<evidence type="ECO:0000313" key="3">
    <source>
        <dbReference type="Proteomes" id="UP000000361"/>
    </source>
</evidence>
<dbReference type="EMBL" id="CP000490">
    <property type="protein sequence ID" value="ABL71814.1"/>
    <property type="molecule type" value="Genomic_DNA"/>
</dbReference>
<gene>
    <name evidence="2" type="ordered locus">Pden_3747</name>
</gene>
<dbReference type="Proteomes" id="UP000000361">
    <property type="component" value="Chromosome 2"/>
</dbReference>
<protein>
    <submittedName>
        <fullName evidence="2">Uncharacterized protein</fullName>
    </submittedName>
</protein>
<dbReference type="GeneID" id="93453405"/>
<evidence type="ECO:0000313" key="2">
    <source>
        <dbReference type="EMBL" id="ABL71814.1"/>
    </source>
</evidence>
<feature type="compositionally biased region" description="Basic and acidic residues" evidence="1">
    <location>
        <begin position="9"/>
        <end position="21"/>
    </location>
</feature>
<name>A1B8H0_PARDP</name>
<organism evidence="2 3">
    <name type="scientific">Paracoccus denitrificans (strain Pd 1222)</name>
    <dbReference type="NCBI Taxonomy" id="318586"/>
    <lineage>
        <taxon>Bacteria</taxon>
        <taxon>Pseudomonadati</taxon>
        <taxon>Pseudomonadota</taxon>
        <taxon>Alphaproteobacteria</taxon>
        <taxon>Rhodobacterales</taxon>
        <taxon>Paracoccaceae</taxon>
        <taxon>Paracoccus</taxon>
    </lineage>
</organism>
<accession>A1B8H0</accession>
<proteinExistence type="predicted"/>
<dbReference type="HOGENOM" id="CLU_2131034_0_0_5"/>
<dbReference type="KEGG" id="pde:Pden_3747"/>
<reference evidence="3" key="1">
    <citation type="submission" date="2006-12" db="EMBL/GenBank/DDBJ databases">
        <title>Complete sequence of chromosome 2 of Paracoccus denitrificans PD1222.</title>
        <authorList>
            <person name="Copeland A."/>
            <person name="Lucas S."/>
            <person name="Lapidus A."/>
            <person name="Barry K."/>
            <person name="Detter J.C."/>
            <person name="Glavina del Rio T."/>
            <person name="Hammon N."/>
            <person name="Israni S."/>
            <person name="Dalin E."/>
            <person name="Tice H."/>
            <person name="Pitluck S."/>
            <person name="Munk A.C."/>
            <person name="Brettin T."/>
            <person name="Bruce D."/>
            <person name="Han C."/>
            <person name="Tapia R."/>
            <person name="Gilna P."/>
            <person name="Schmutz J."/>
            <person name="Larimer F."/>
            <person name="Land M."/>
            <person name="Hauser L."/>
            <person name="Kyrpides N."/>
            <person name="Lykidis A."/>
            <person name="Spiro S."/>
            <person name="Richardson D.J."/>
            <person name="Moir J.W.B."/>
            <person name="Ferguson S.J."/>
            <person name="van Spanning R.J.M."/>
            <person name="Richardson P."/>
        </authorList>
    </citation>
    <scope>NUCLEOTIDE SEQUENCE [LARGE SCALE GENOMIC DNA]</scope>
    <source>
        <strain evidence="3">Pd 1222</strain>
    </source>
</reference>
<dbReference type="STRING" id="318586.Pden_3747"/>
<dbReference type="AlphaFoldDB" id="A1B8H0"/>
<keyword evidence="3" id="KW-1185">Reference proteome</keyword>
<dbReference type="EnsemblBacteria" id="ABL71814">
    <property type="protein sequence ID" value="ABL71814"/>
    <property type="gene ID" value="Pden_3747"/>
</dbReference>